<sequence>MGRFVTQARHKGDSRTSVLVCRCHWPRPDLTTVSPHQGCKHEDASDVGLGALLRKVTFSAMTESSFLQVSANNCLSRPHPAHPDGTHLLIEKEQILERCAEQFDSVLNYLASFNDKATARLPLVEPNPELDNLPIEKEFRQAVRLFFCGKAPGRAPIHAKVYKT</sequence>
<reference evidence="1 2" key="1">
    <citation type="journal article" date="2021" name="Elife">
        <title>Chloroplast acquisition without the gene transfer in kleptoplastic sea slugs, Plakobranchus ocellatus.</title>
        <authorList>
            <person name="Maeda T."/>
            <person name="Takahashi S."/>
            <person name="Yoshida T."/>
            <person name="Shimamura S."/>
            <person name="Takaki Y."/>
            <person name="Nagai Y."/>
            <person name="Toyoda A."/>
            <person name="Suzuki Y."/>
            <person name="Arimoto A."/>
            <person name="Ishii H."/>
            <person name="Satoh N."/>
            <person name="Nishiyama T."/>
            <person name="Hasebe M."/>
            <person name="Maruyama T."/>
            <person name="Minagawa J."/>
            <person name="Obokata J."/>
            <person name="Shigenobu S."/>
        </authorList>
    </citation>
    <scope>NUCLEOTIDE SEQUENCE [LARGE SCALE GENOMIC DNA]</scope>
</reference>
<accession>A0AAV4GTL0</accession>
<dbReference type="AlphaFoldDB" id="A0AAV4GTL0"/>
<evidence type="ECO:0000313" key="1">
    <source>
        <dbReference type="EMBL" id="GFR87876.1"/>
    </source>
</evidence>
<evidence type="ECO:0000313" key="2">
    <source>
        <dbReference type="Proteomes" id="UP000762676"/>
    </source>
</evidence>
<gene>
    <name evidence="1" type="ORF">ElyMa_004235600</name>
</gene>
<proteinExistence type="predicted"/>
<organism evidence="1 2">
    <name type="scientific">Elysia marginata</name>
    <dbReference type="NCBI Taxonomy" id="1093978"/>
    <lineage>
        <taxon>Eukaryota</taxon>
        <taxon>Metazoa</taxon>
        <taxon>Spiralia</taxon>
        <taxon>Lophotrochozoa</taxon>
        <taxon>Mollusca</taxon>
        <taxon>Gastropoda</taxon>
        <taxon>Heterobranchia</taxon>
        <taxon>Euthyneura</taxon>
        <taxon>Panpulmonata</taxon>
        <taxon>Sacoglossa</taxon>
        <taxon>Placobranchoidea</taxon>
        <taxon>Plakobranchidae</taxon>
        <taxon>Elysia</taxon>
    </lineage>
</organism>
<name>A0AAV4GTL0_9GAST</name>
<dbReference type="EMBL" id="BMAT01008556">
    <property type="protein sequence ID" value="GFR87876.1"/>
    <property type="molecule type" value="Genomic_DNA"/>
</dbReference>
<keyword evidence="2" id="KW-1185">Reference proteome</keyword>
<dbReference type="Proteomes" id="UP000762676">
    <property type="component" value="Unassembled WGS sequence"/>
</dbReference>
<protein>
    <submittedName>
        <fullName evidence="1">Uncharacterized protein</fullName>
    </submittedName>
</protein>
<comment type="caution">
    <text evidence="1">The sequence shown here is derived from an EMBL/GenBank/DDBJ whole genome shotgun (WGS) entry which is preliminary data.</text>
</comment>